<evidence type="ECO:0000259" key="7">
    <source>
        <dbReference type="Pfam" id="PF18273"/>
    </source>
</evidence>
<dbReference type="InterPro" id="IPR002295">
    <property type="entry name" value="N4/N6-MTase_EcoPI_Mod-like"/>
</dbReference>
<dbReference type="InterPro" id="IPR041405">
    <property type="entry name" value="T3RM_EcoP15I_C"/>
</dbReference>
<feature type="domain" description="Type III R-M EcoP15I C-terminal" evidence="7">
    <location>
        <begin position="551"/>
        <end position="644"/>
    </location>
</feature>
<dbReference type="OrthoDB" id="9800801at2"/>
<keyword evidence="4" id="KW-0949">S-adenosyl-L-methionine</keyword>
<evidence type="ECO:0000256" key="5">
    <source>
        <dbReference type="ARBA" id="ARBA00022747"/>
    </source>
</evidence>
<sequence length="651" mass="74963">MISDNLERNQSIKPNSKEMTKLKNNFPQYFDKDGQFLIDRFNRMLEQEEVDIQGEGYELNFLGKNYAKYLSSTETETVLTPDIKHNNKDKNKESENLYLVGDNLDSIKHLLNSYSETIKCIYIDPPYNTGSDGFVYPDKFNFNKESLAETIGITESEAERILNLTGKSTHSAWLTFLYPRMLLARDFLTDDGVIFISIDENEMANLQLLCDEVFGEENRIGEIVRNTNSSKNQSLFLSTSHDYCLVYSKNISVLTEKHSDNKWSVPKNNVKAYLKKVEYLQEQGLSNEEITKELKQLTKYPRFIDFENYWYLDNHDLYRKGDLGGVKNGNMTPIVNPLTGEEDRVPPGGYRHDPYKMKELIKNKKIHFHTDGSLPTIKRYLSENLNQRPKAIMSDDQRPDDKLMKEFGTPFSNPKQLAFMKRILSIVDSDSIIMDFFSGSATTAHATMALNAEDGGNRKFIMVQLPEVIDSTDPAYKKGYRTIDEIGRTRIEKSGEKVKEETGVDIDGGYKLFYVNQLPMKTVDKMLSFDPQQTFAVDDPTSIFSFNGTPGDKTMLATWLNKDGYGLSAIPDYITLDTYSAPYLYGSLYIIKEDIYSEDVIKLIKLIEENKLNIKRVVIYPYSVRFNIIHELKKNLKNLRNGKKVTVIERY</sequence>
<dbReference type="GO" id="GO:0032259">
    <property type="term" value="P:methylation"/>
    <property type="evidence" value="ECO:0007669"/>
    <property type="project" value="UniProtKB-KW"/>
</dbReference>
<dbReference type="InterPro" id="IPR029063">
    <property type="entry name" value="SAM-dependent_MTases_sf"/>
</dbReference>
<dbReference type="AlphaFoldDB" id="A0A1I1ZRB7"/>
<dbReference type="STRING" id="640948.SAMN05216238_11329"/>
<dbReference type="GO" id="GO:0003677">
    <property type="term" value="F:DNA binding"/>
    <property type="evidence" value="ECO:0007669"/>
    <property type="project" value="InterPro"/>
</dbReference>
<accession>A0A1I1ZRB7</accession>
<evidence type="ECO:0000256" key="4">
    <source>
        <dbReference type="ARBA" id="ARBA00022691"/>
    </source>
</evidence>
<dbReference type="PRINTS" id="PR00506">
    <property type="entry name" value="D21N6MTFRASE"/>
</dbReference>
<dbReference type="Pfam" id="PF01555">
    <property type="entry name" value="N6_N4_Mtase"/>
    <property type="match status" value="1"/>
</dbReference>
<proteinExistence type="inferred from homology"/>
<dbReference type="RefSeq" id="WP_090086948.1">
    <property type="nucleotide sequence ID" value="NZ_FOMR01000013.1"/>
</dbReference>
<keyword evidence="9" id="KW-1185">Reference proteome</keyword>
<comment type="similarity">
    <text evidence="1">Belongs to the N(4)/N(6)-methyltransferase family.</text>
</comment>
<dbReference type="PIRSF" id="PIRSF015855">
    <property type="entry name" value="TypeIII_Mtase_mKpnI"/>
    <property type="match status" value="1"/>
</dbReference>
<gene>
    <name evidence="8" type="ORF">SAMN05216238_11329</name>
</gene>
<feature type="domain" description="DNA methylase N-4/N-6" evidence="6">
    <location>
        <begin position="118"/>
        <end position="453"/>
    </location>
</feature>
<dbReference type="Gene3D" id="3.40.50.150">
    <property type="entry name" value="Vaccinia Virus protein VP39"/>
    <property type="match status" value="1"/>
</dbReference>
<keyword evidence="2 8" id="KW-0489">Methyltransferase</keyword>
<dbReference type="InterPro" id="IPR002941">
    <property type="entry name" value="DNA_methylase_N4/N6"/>
</dbReference>
<dbReference type="InterPro" id="IPR002052">
    <property type="entry name" value="DNA_methylase_N6_adenine_CS"/>
</dbReference>
<evidence type="ECO:0000256" key="2">
    <source>
        <dbReference type="ARBA" id="ARBA00022603"/>
    </source>
</evidence>
<protein>
    <submittedName>
        <fullName evidence="8">Adenine-specific DNA-methyltransferase</fullName>
    </submittedName>
</protein>
<dbReference type="GO" id="GO:0009307">
    <property type="term" value="P:DNA restriction-modification system"/>
    <property type="evidence" value="ECO:0007669"/>
    <property type="project" value="UniProtKB-KW"/>
</dbReference>
<evidence type="ECO:0000313" key="8">
    <source>
        <dbReference type="EMBL" id="SFE33958.1"/>
    </source>
</evidence>
<organism evidence="8 9">
    <name type="scientific">Lentibacillus persicus</name>
    <dbReference type="NCBI Taxonomy" id="640948"/>
    <lineage>
        <taxon>Bacteria</taxon>
        <taxon>Bacillati</taxon>
        <taxon>Bacillota</taxon>
        <taxon>Bacilli</taxon>
        <taxon>Bacillales</taxon>
        <taxon>Bacillaceae</taxon>
        <taxon>Lentibacillus</taxon>
    </lineage>
</organism>
<dbReference type="PROSITE" id="PS00092">
    <property type="entry name" value="N6_MTASE"/>
    <property type="match status" value="1"/>
</dbReference>
<evidence type="ECO:0000259" key="6">
    <source>
        <dbReference type="Pfam" id="PF01555"/>
    </source>
</evidence>
<evidence type="ECO:0000256" key="3">
    <source>
        <dbReference type="ARBA" id="ARBA00022679"/>
    </source>
</evidence>
<dbReference type="SUPFAM" id="SSF53335">
    <property type="entry name" value="S-adenosyl-L-methionine-dependent methyltransferases"/>
    <property type="match status" value="1"/>
</dbReference>
<evidence type="ECO:0000313" key="9">
    <source>
        <dbReference type="Proteomes" id="UP000199474"/>
    </source>
</evidence>
<name>A0A1I1ZRB7_9BACI</name>
<dbReference type="Pfam" id="PF18273">
    <property type="entry name" value="T3RM_EcoP15I_C"/>
    <property type="match status" value="1"/>
</dbReference>
<evidence type="ECO:0000256" key="1">
    <source>
        <dbReference type="ARBA" id="ARBA00006594"/>
    </source>
</evidence>
<reference evidence="9" key="1">
    <citation type="submission" date="2016-10" db="EMBL/GenBank/DDBJ databases">
        <authorList>
            <person name="Varghese N."/>
            <person name="Submissions S."/>
        </authorList>
    </citation>
    <scope>NUCLEOTIDE SEQUENCE [LARGE SCALE GENOMIC DNA]</scope>
    <source>
        <strain evidence="9">DSM 22530</strain>
    </source>
</reference>
<keyword evidence="5" id="KW-0680">Restriction system</keyword>
<dbReference type="EMBL" id="FOMR01000013">
    <property type="protein sequence ID" value="SFE33958.1"/>
    <property type="molecule type" value="Genomic_DNA"/>
</dbReference>
<dbReference type="Proteomes" id="UP000199474">
    <property type="component" value="Unassembled WGS sequence"/>
</dbReference>
<keyword evidence="3 8" id="KW-0808">Transferase</keyword>
<dbReference type="GO" id="GO:0008170">
    <property type="term" value="F:N-methyltransferase activity"/>
    <property type="evidence" value="ECO:0007669"/>
    <property type="project" value="InterPro"/>
</dbReference>